<dbReference type="FunFam" id="1.10.418.10:FF:000057">
    <property type="entry name" value="Calmin"/>
    <property type="match status" value="1"/>
</dbReference>
<evidence type="ECO:0000256" key="5">
    <source>
        <dbReference type="ARBA" id="ARBA00023136"/>
    </source>
</evidence>
<dbReference type="PROSITE" id="PS50021">
    <property type="entry name" value="CH"/>
    <property type="match status" value="2"/>
</dbReference>
<reference evidence="8" key="5">
    <citation type="submission" date="2025-09" db="UniProtKB">
        <authorList>
            <consortium name="Ensembl"/>
        </authorList>
    </citation>
    <scope>IDENTIFICATION</scope>
</reference>
<feature type="region of interest" description="Disordered" evidence="6">
    <location>
        <begin position="451"/>
        <end position="477"/>
    </location>
</feature>
<keyword evidence="3" id="KW-0677">Repeat</keyword>
<reference evidence="9" key="3">
    <citation type="journal article" date="2014" name="Nature">
        <title>Elephant shark genome provides unique insights into gnathostome evolution.</title>
        <authorList>
            <consortium name="International Elephant Shark Genome Sequencing Consortium"/>
            <person name="Venkatesh B."/>
            <person name="Lee A.P."/>
            <person name="Ravi V."/>
            <person name="Maurya A.K."/>
            <person name="Lian M.M."/>
            <person name="Swann J.B."/>
            <person name="Ohta Y."/>
            <person name="Flajnik M.F."/>
            <person name="Sutoh Y."/>
            <person name="Kasahara M."/>
            <person name="Hoon S."/>
            <person name="Gangu V."/>
            <person name="Roy S.W."/>
            <person name="Irimia M."/>
            <person name="Korzh V."/>
            <person name="Kondrychyn I."/>
            <person name="Lim Z.W."/>
            <person name="Tay B.H."/>
            <person name="Tohari S."/>
            <person name="Kong K.W."/>
            <person name="Ho S."/>
            <person name="Lorente-Galdos B."/>
            <person name="Quilez J."/>
            <person name="Marques-Bonet T."/>
            <person name="Raney B.J."/>
            <person name="Ingham P.W."/>
            <person name="Tay A."/>
            <person name="Hillier L.W."/>
            <person name="Minx P."/>
            <person name="Boehm T."/>
            <person name="Wilson R.K."/>
            <person name="Brenner S."/>
            <person name="Warren W.C."/>
        </authorList>
    </citation>
    <scope>NUCLEOTIDE SEQUENCE [LARGE SCALE GENOMIC DNA]</scope>
</reference>
<dbReference type="Pfam" id="PF00307">
    <property type="entry name" value="CH"/>
    <property type="match status" value="2"/>
</dbReference>
<evidence type="ECO:0000256" key="1">
    <source>
        <dbReference type="ARBA" id="ARBA00004370"/>
    </source>
</evidence>
<evidence type="ECO:0000313" key="8">
    <source>
        <dbReference type="Ensembl" id="ENSCMIP00000032988.1"/>
    </source>
</evidence>
<evidence type="ECO:0000256" key="4">
    <source>
        <dbReference type="ARBA" id="ARBA00022989"/>
    </source>
</evidence>
<dbReference type="InterPro" id="IPR052403">
    <property type="entry name" value="LINC-complex_assoc"/>
</dbReference>
<dbReference type="GO" id="GO:0034993">
    <property type="term" value="C:meiotic nuclear membrane microtubule tethering complex"/>
    <property type="evidence" value="ECO:0007669"/>
    <property type="project" value="TreeGrafter"/>
</dbReference>
<evidence type="ECO:0000259" key="7">
    <source>
        <dbReference type="PROSITE" id="PS50021"/>
    </source>
</evidence>
<accession>A0A4W3J476</accession>
<dbReference type="GO" id="GO:0007097">
    <property type="term" value="P:nuclear migration"/>
    <property type="evidence" value="ECO:0007669"/>
    <property type="project" value="TreeGrafter"/>
</dbReference>
<dbReference type="STRING" id="7868.ENSCMIP00000032988"/>
<dbReference type="Gene3D" id="1.10.418.10">
    <property type="entry name" value="Calponin-like domain"/>
    <property type="match status" value="2"/>
</dbReference>
<name>A0A4W3J476_CALMI</name>
<dbReference type="InterPro" id="IPR001715">
    <property type="entry name" value="CH_dom"/>
</dbReference>
<evidence type="ECO:0000256" key="2">
    <source>
        <dbReference type="ARBA" id="ARBA00022692"/>
    </source>
</evidence>
<evidence type="ECO:0000313" key="9">
    <source>
        <dbReference type="Proteomes" id="UP000314986"/>
    </source>
</evidence>
<dbReference type="SUPFAM" id="SSF47576">
    <property type="entry name" value="Calponin-homology domain, CH-domain"/>
    <property type="match status" value="1"/>
</dbReference>
<dbReference type="AlphaFoldDB" id="A0A4W3J476"/>
<evidence type="ECO:0000256" key="3">
    <source>
        <dbReference type="ARBA" id="ARBA00022737"/>
    </source>
</evidence>
<dbReference type="InParanoid" id="A0A4W3J476"/>
<reference evidence="9" key="1">
    <citation type="journal article" date="2006" name="Science">
        <title>Ancient noncoding elements conserved in the human genome.</title>
        <authorList>
            <person name="Venkatesh B."/>
            <person name="Kirkness E.F."/>
            <person name="Loh Y.H."/>
            <person name="Halpern A.L."/>
            <person name="Lee A.P."/>
            <person name="Johnson J."/>
            <person name="Dandona N."/>
            <person name="Viswanathan L.D."/>
            <person name="Tay A."/>
            <person name="Venter J.C."/>
            <person name="Strausberg R.L."/>
            <person name="Brenner S."/>
        </authorList>
    </citation>
    <scope>NUCLEOTIDE SEQUENCE [LARGE SCALE GENOMIC DNA]</scope>
</reference>
<feature type="domain" description="Calponin-homology (CH)" evidence="7">
    <location>
        <begin position="137"/>
        <end position="241"/>
    </location>
</feature>
<feature type="region of interest" description="Disordered" evidence="6">
    <location>
        <begin position="113"/>
        <end position="134"/>
    </location>
</feature>
<keyword evidence="9" id="KW-1185">Reference proteome</keyword>
<keyword evidence="2" id="KW-0812">Transmembrane</keyword>
<organism evidence="8 9">
    <name type="scientific">Callorhinchus milii</name>
    <name type="common">Ghost shark</name>
    <dbReference type="NCBI Taxonomy" id="7868"/>
    <lineage>
        <taxon>Eukaryota</taxon>
        <taxon>Metazoa</taxon>
        <taxon>Chordata</taxon>
        <taxon>Craniata</taxon>
        <taxon>Vertebrata</taxon>
        <taxon>Chondrichthyes</taxon>
        <taxon>Holocephali</taxon>
        <taxon>Chimaeriformes</taxon>
        <taxon>Callorhinchidae</taxon>
        <taxon>Callorhinchus</taxon>
    </lineage>
</organism>
<dbReference type="SMART" id="SM00033">
    <property type="entry name" value="CH"/>
    <property type="match status" value="2"/>
</dbReference>
<dbReference type="Proteomes" id="UP000314986">
    <property type="component" value="Unassembled WGS sequence"/>
</dbReference>
<sequence length="617" mass="67415">PLEVTDLFADVQDGRVLMALLEVLSGCSLTHEYRRSSHRIFRLNNIARALSFLEEGYVKLVSIDAAEIANGNPAMILGLIWNIILYFQIKEATVHLKIFSSSCSSLSSAHSGSDPDLAAHSPTPRDKAPPTPFREQRKTIKALLKFVQRRTRKYGVAVQDFGRSWRSGLAFLALIKTIEPGLVDMRRALERSSRDNIQEAFRVAHLSLGIRPLLEPEDVMVDSPEEQSIMTYVSQFLEHFPEVDEVRGVTLQKIHDCLWGRYCAQLAAAFRPQNTQPVHFTVYSVKLFETSPPRPPSATTPRGSGTLRTTQMNVADLLSPPLPQASLPQAPLPQALLPQALLPQALLPQAPLPQAPLPQAPLPQAPLPQVLLPQAPLPQATLPQATLPQAPLGQRDAVTNTSSGPTSPEVQARSALEARELPSQPGPGFSSDHLDFPLWGQEIQPAVAQDCSLAGQESVSNRTEVSPRSSQSEPSVAECDLSLEDLSDQSDSLIESVEEIYVVLRPERSESRKLKLGISSSEDLSSPPSPGPPAPKLAKHAELHPSLPECWPGSCSDDETLEGPSPNLKPKTYPFAGEILSTARLPAILAGCSLWRAERQRRGLARHPREVSPKTSL</sequence>
<proteinExistence type="predicted"/>
<feature type="domain" description="Calponin-homology (CH)" evidence="7">
    <location>
        <begin position="1"/>
        <end position="88"/>
    </location>
</feature>
<keyword evidence="5" id="KW-0472">Membrane</keyword>
<protein>
    <recommendedName>
        <fullName evidence="7">Calponin-homology (CH) domain-containing protein</fullName>
    </recommendedName>
</protein>
<dbReference type="PANTHER" id="PTHR47535">
    <property type="entry name" value="MUSCLE-SPECIFIC PROTEIN 300 KDA, ISOFORM G"/>
    <property type="match status" value="1"/>
</dbReference>
<dbReference type="GeneTree" id="ENSGT00940000159056"/>
<feature type="compositionally biased region" description="Basic and acidic residues" evidence="6">
    <location>
        <begin position="123"/>
        <end position="134"/>
    </location>
</feature>
<dbReference type="PANTHER" id="PTHR47535:SF7">
    <property type="entry name" value="CALMIN"/>
    <property type="match status" value="1"/>
</dbReference>
<comment type="subcellular location">
    <subcellularLocation>
        <location evidence="1">Membrane</location>
    </subcellularLocation>
</comment>
<dbReference type="Ensembl" id="ENSCMIT00000033493.1">
    <property type="protein sequence ID" value="ENSCMIP00000032988.1"/>
    <property type="gene ID" value="ENSCMIG00000014108.1"/>
</dbReference>
<dbReference type="InterPro" id="IPR036872">
    <property type="entry name" value="CH_dom_sf"/>
</dbReference>
<reference evidence="9" key="2">
    <citation type="journal article" date="2007" name="PLoS Biol.">
        <title>Survey sequencing and comparative analysis of the elephant shark (Callorhinchus milii) genome.</title>
        <authorList>
            <person name="Venkatesh B."/>
            <person name="Kirkness E.F."/>
            <person name="Loh Y.H."/>
            <person name="Halpern A.L."/>
            <person name="Lee A.P."/>
            <person name="Johnson J."/>
            <person name="Dandona N."/>
            <person name="Viswanathan L.D."/>
            <person name="Tay A."/>
            <person name="Venter J.C."/>
            <person name="Strausberg R.L."/>
            <person name="Brenner S."/>
        </authorList>
    </citation>
    <scope>NUCLEOTIDE SEQUENCE [LARGE SCALE GENOMIC DNA]</scope>
</reference>
<evidence type="ECO:0000256" key="6">
    <source>
        <dbReference type="SAM" id="MobiDB-lite"/>
    </source>
</evidence>
<dbReference type="GO" id="GO:0005640">
    <property type="term" value="C:nuclear outer membrane"/>
    <property type="evidence" value="ECO:0007669"/>
    <property type="project" value="TreeGrafter"/>
</dbReference>
<dbReference type="GO" id="GO:0005737">
    <property type="term" value="C:cytoplasm"/>
    <property type="evidence" value="ECO:0007669"/>
    <property type="project" value="TreeGrafter"/>
</dbReference>
<feature type="region of interest" description="Disordered" evidence="6">
    <location>
        <begin position="512"/>
        <end position="539"/>
    </location>
</feature>
<dbReference type="InterPro" id="IPR047826">
    <property type="entry name" value="CLMN_CH_second"/>
</dbReference>
<dbReference type="GO" id="GO:0051015">
    <property type="term" value="F:actin filament binding"/>
    <property type="evidence" value="ECO:0007669"/>
    <property type="project" value="TreeGrafter"/>
</dbReference>
<dbReference type="SUPFAM" id="SSF141571">
    <property type="entry name" value="Pentapeptide repeat-like"/>
    <property type="match status" value="1"/>
</dbReference>
<feature type="compositionally biased region" description="Polar residues" evidence="6">
    <location>
        <begin position="455"/>
        <end position="474"/>
    </location>
</feature>
<dbReference type="CDD" id="cd21245">
    <property type="entry name" value="CH_CLMN_rpt2"/>
    <property type="match status" value="1"/>
</dbReference>
<keyword evidence="4" id="KW-1133">Transmembrane helix</keyword>
<reference evidence="8" key="4">
    <citation type="submission" date="2025-08" db="UniProtKB">
        <authorList>
            <consortium name="Ensembl"/>
        </authorList>
    </citation>
    <scope>IDENTIFICATION</scope>
</reference>